<reference evidence="3" key="1">
    <citation type="submission" date="2021-01" db="EMBL/GenBank/DDBJ databases">
        <title>Caligus Genome Assembly.</title>
        <authorList>
            <person name="Gallardo-Escarate C."/>
        </authorList>
    </citation>
    <scope>NUCLEOTIDE SEQUENCE [LARGE SCALE GENOMIC DNA]</scope>
</reference>
<evidence type="ECO:0000313" key="3">
    <source>
        <dbReference type="Proteomes" id="UP000595437"/>
    </source>
</evidence>
<feature type="compositionally biased region" description="Basic and acidic residues" evidence="1">
    <location>
        <begin position="1"/>
        <end position="21"/>
    </location>
</feature>
<name>A0A7T8KJV4_CALRO</name>
<feature type="region of interest" description="Disordered" evidence="1">
    <location>
        <begin position="1"/>
        <end position="53"/>
    </location>
</feature>
<dbReference type="EMBL" id="CP045891">
    <property type="protein sequence ID" value="QQP57279.1"/>
    <property type="molecule type" value="Genomic_DNA"/>
</dbReference>
<evidence type="ECO:0000313" key="2">
    <source>
        <dbReference type="EMBL" id="QQP57279.1"/>
    </source>
</evidence>
<gene>
    <name evidence="2" type="ORF">FKW44_002206</name>
</gene>
<protein>
    <submittedName>
        <fullName evidence="2">Uncharacterized protein</fullName>
    </submittedName>
</protein>
<proteinExistence type="predicted"/>
<organism evidence="2 3">
    <name type="scientific">Caligus rogercresseyi</name>
    <name type="common">Sea louse</name>
    <dbReference type="NCBI Taxonomy" id="217165"/>
    <lineage>
        <taxon>Eukaryota</taxon>
        <taxon>Metazoa</taxon>
        <taxon>Ecdysozoa</taxon>
        <taxon>Arthropoda</taxon>
        <taxon>Crustacea</taxon>
        <taxon>Multicrustacea</taxon>
        <taxon>Hexanauplia</taxon>
        <taxon>Copepoda</taxon>
        <taxon>Siphonostomatoida</taxon>
        <taxon>Caligidae</taxon>
        <taxon>Caligus</taxon>
    </lineage>
</organism>
<keyword evidence="3" id="KW-1185">Reference proteome</keyword>
<feature type="compositionally biased region" description="Basic and acidic residues" evidence="1">
    <location>
        <begin position="44"/>
        <end position="53"/>
    </location>
</feature>
<accession>A0A7T8KJV4</accession>
<sequence length="53" mass="6400">MREEVIHKQRGREEKRQRLGKNELQLGGEKHRTRQTPRIQEQGDNDKTAKKYN</sequence>
<dbReference type="Proteomes" id="UP000595437">
    <property type="component" value="Chromosome 2"/>
</dbReference>
<dbReference type="AlphaFoldDB" id="A0A7T8KJV4"/>
<evidence type="ECO:0000256" key="1">
    <source>
        <dbReference type="SAM" id="MobiDB-lite"/>
    </source>
</evidence>